<comment type="caution">
    <text evidence="2">The sequence shown here is derived from an EMBL/GenBank/DDBJ whole genome shotgun (WGS) entry which is preliminary data.</text>
</comment>
<dbReference type="Proteomes" id="UP000179524">
    <property type="component" value="Unassembled WGS sequence"/>
</dbReference>
<evidence type="ECO:0000313" key="3">
    <source>
        <dbReference type="Proteomes" id="UP000179524"/>
    </source>
</evidence>
<proteinExistence type="predicted"/>
<gene>
    <name evidence="2" type="ORF">BKP37_16970</name>
</gene>
<dbReference type="AlphaFoldDB" id="A0A1S2LFD2"/>
<keyword evidence="3" id="KW-1185">Reference proteome</keyword>
<accession>A0A1S2LFD2</accession>
<dbReference type="OrthoDB" id="9781481at2"/>
<evidence type="ECO:0000313" key="2">
    <source>
        <dbReference type="EMBL" id="OIJ11101.1"/>
    </source>
</evidence>
<protein>
    <recommendedName>
        <fullName evidence="1">Protein NO VEIN C-terminal domain-containing protein</fullName>
    </recommendedName>
</protein>
<sequence>MSNYSEKEIIAVAIKLLEESGSMTTTELKEALFEEMNPTGNDLEKNKNRTDTKFDQKVRNMVSHRENNELLKYCEYQKVGRNGVLRSKSLSKTQINEVESEEVQERKRKKRNFRARIVDFDEINARNKVLGQKGEEYVLQYEKERLPTELSDKVIHIAVEEGDGAGYDILSYDRSGKPKFLEVKTTIGLKHTPFYLSANEKSFLEVYKENAEIVRVYNFNEQTGQADMYRISGKEFFDKTNVTPIAYKVTVKEE</sequence>
<dbReference type="EMBL" id="MLQR01000045">
    <property type="protein sequence ID" value="OIJ11101.1"/>
    <property type="molecule type" value="Genomic_DNA"/>
</dbReference>
<dbReference type="Pfam" id="PF13020">
    <property type="entry name" value="NOV_C"/>
    <property type="match status" value="1"/>
</dbReference>
<organism evidence="2 3">
    <name type="scientific">Anaerobacillus alkalilacustris</name>
    <dbReference type="NCBI Taxonomy" id="393763"/>
    <lineage>
        <taxon>Bacteria</taxon>
        <taxon>Bacillati</taxon>
        <taxon>Bacillota</taxon>
        <taxon>Bacilli</taxon>
        <taxon>Bacillales</taxon>
        <taxon>Bacillaceae</taxon>
        <taxon>Anaerobacillus</taxon>
    </lineage>
</organism>
<dbReference type="RefSeq" id="WP_071310814.1">
    <property type="nucleotide sequence ID" value="NZ_MLQR01000045.1"/>
</dbReference>
<dbReference type="InterPro" id="IPR024975">
    <property type="entry name" value="NOV_C"/>
</dbReference>
<name>A0A1S2LFD2_9BACI</name>
<feature type="domain" description="Protein NO VEIN C-terminal" evidence="1">
    <location>
        <begin position="134"/>
        <end position="223"/>
    </location>
</feature>
<reference evidence="2 3" key="1">
    <citation type="submission" date="2016-10" db="EMBL/GenBank/DDBJ databases">
        <title>Draft genome sequences of four alkaliphilic bacteria belonging to the Anaerobacillus genus.</title>
        <authorList>
            <person name="Bassil N.M."/>
            <person name="Lloyd J.R."/>
        </authorList>
    </citation>
    <scope>NUCLEOTIDE SEQUENCE [LARGE SCALE GENOMIC DNA]</scope>
    <source>
        <strain evidence="2 3">DSM 18345</strain>
    </source>
</reference>
<evidence type="ECO:0000259" key="1">
    <source>
        <dbReference type="Pfam" id="PF13020"/>
    </source>
</evidence>